<feature type="domain" description="HTH cro/C1-type" evidence="1">
    <location>
        <begin position="12"/>
        <end position="43"/>
    </location>
</feature>
<protein>
    <submittedName>
        <fullName evidence="2">DNA-binding XRE family transcriptional regulator</fullName>
    </submittedName>
</protein>
<evidence type="ECO:0000313" key="2">
    <source>
        <dbReference type="EMBL" id="MBP1971342.1"/>
    </source>
</evidence>
<dbReference type="Pfam" id="PF01381">
    <property type="entry name" value="HTH_3"/>
    <property type="match status" value="1"/>
</dbReference>
<dbReference type="EMBL" id="JAGGKX010000024">
    <property type="protein sequence ID" value="MBP1971342.1"/>
    <property type="molecule type" value="Genomic_DNA"/>
</dbReference>
<dbReference type="GO" id="GO:0003677">
    <property type="term" value="F:DNA binding"/>
    <property type="evidence" value="ECO:0007669"/>
    <property type="project" value="UniProtKB-KW"/>
</dbReference>
<keyword evidence="3" id="KW-1185">Reference proteome</keyword>
<dbReference type="Gene3D" id="1.10.260.40">
    <property type="entry name" value="lambda repressor-like DNA-binding domains"/>
    <property type="match status" value="1"/>
</dbReference>
<proteinExistence type="predicted"/>
<reference evidence="2 3" key="1">
    <citation type="submission" date="2021-03" db="EMBL/GenBank/DDBJ databases">
        <title>Genomic Encyclopedia of Type Strains, Phase IV (KMG-IV): sequencing the most valuable type-strain genomes for metagenomic binning, comparative biology and taxonomic classification.</title>
        <authorList>
            <person name="Goeker M."/>
        </authorList>
    </citation>
    <scope>NUCLEOTIDE SEQUENCE [LARGE SCALE GENOMIC DNA]</scope>
    <source>
        <strain evidence="2 3">DSM 25609</strain>
    </source>
</reference>
<dbReference type="CDD" id="cd00093">
    <property type="entry name" value="HTH_XRE"/>
    <property type="match status" value="1"/>
</dbReference>
<dbReference type="PROSITE" id="PS50943">
    <property type="entry name" value="HTH_CROC1"/>
    <property type="match status" value="1"/>
</dbReference>
<dbReference type="InterPro" id="IPR010982">
    <property type="entry name" value="Lambda_DNA-bd_dom_sf"/>
</dbReference>
<organism evidence="2 3">
    <name type="scientific">Virgibacillus natechei</name>
    <dbReference type="NCBI Taxonomy" id="1216297"/>
    <lineage>
        <taxon>Bacteria</taxon>
        <taxon>Bacillati</taxon>
        <taxon>Bacillota</taxon>
        <taxon>Bacilli</taxon>
        <taxon>Bacillales</taxon>
        <taxon>Bacillaceae</taxon>
        <taxon>Virgibacillus</taxon>
    </lineage>
</organism>
<evidence type="ECO:0000313" key="3">
    <source>
        <dbReference type="Proteomes" id="UP001519345"/>
    </source>
</evidence>
<name>A0ABS4IK48_9BACI</name>
<keyword evidence="2" id="KW-0238">DNA-binding</keyword>
<dbReference type="SUPFAM" id="SSF47413">
    <property type="entry name" value="lambda repressor-like DNA-binding domains"/>
    <property type="match status" value="1"/>
</dbReference>
<dbReference type="InterPro" id="IPR001387">
    <property type="entry name" value="Cro/C1-type_HTH"/>
</dbReference>
<dbReference type="RefSeq" id="WP_209464404.1">
    <property type="nucleotide sequence ID" value="NZ_CP110224.1"/>
</dbReference>
<dbReference type="Proteomes" id="UP001519345">
    <property type="component" value="Unassembled WGS sequence"/>
</dbReference>
<gene>
    <name evidence="2" type="ORF">J2Z83_003481</name>
</gene>
<sequence>MNNYLLILGTSISDIRKILNFTQEDLAYKVGVSRPTIVKLEQDPSRLTKTLALAFFTTVSYEINIRIEDVKKLDPKEYNNLDKLKKFINEIKKTTSLPIGTVATAATLSLGGLIPGIGAVITSIGTTGVIPEKKKSTEEIKWDEEKVRKIIEEVQKKLIEDKNKIVNCFQLSALQIDQFVEKIEEGENTNEE</sequence>
<comment type="caution">
    <text evidence="2">The sequence shown here is derived from an EMBL/GenBank/DDBJ whole genome shotgun (WGS) entry which is preliminary data.</text>
</comment>
<accession>A0ABS4IK48</accession>
<evidence type="ECO:0000259" key="1">
    <source>
        <dbReference type="PROSITE" id="PS50943"/>
    </source>
</evidence>